<evidence type="ECO:0000256" key="4">
    <source>
        <dbReference type="ARBA" id="ARBA00023125"/>
    </source>
</evidence>
<evidence type="ECO:0000256" key="1">
    <source>
        <dbReference type="ARBA" id="ARBA00022723"/>
    </source>
</evidence>
<dbReference type="Gene3D" id="6.20.210.20">
    <property type="entry name" value="THAP domain"/>
    <property type="match status" value="1"/>
</dbReference>
<protein>
    <submittedName>
        <fullName evidence="9">THAP domain-containing protein 1-like</fullName>
    </submittedName>
</protein>
<keyword evidence="3" id="KW-0862">Zinc</keyword>
<dbReference type="AlphaFoldDB" id="A0AAJ6ZRF3"/>
<dbReference type="SMART" id="SM00692">
    <property type="entry name" value="DM3"/>
    <property type="match status" value="1"/>
</dbReference>
<evidence type="ECO:0000256" key="6">
    <source>
        <dbReference type="SAM" id="Coils"/>
    </source>
</evidence>
<keyword evidence="6" id="KW-0175">Coiled coil</keyword>
<keyword evidence="2 5" id="KW-0863">Zinc-finger</keyword>
<keyword evidence="4 5" id="KW-0238">DNA-binding</keyword>
<dbReference type="GO" id="GO:0008270">
    <property type="term" value="F:zinc ion binding"/>
    <property type="evidence" value="ECO:0007669"/>
    <property type="project" value="UniProtKB-KW"/>
</dbReference>
<proteinExistence type="predicted"/>
<organism evidence="9">
    <name type="scientific">Papilio xuthus</name>
    <name type="common">Asian swallowtail butterfly</name>
    <dbReference type="NCBI Taxonomy" id="66420"/>
    <lineage>
        <taxon>Eukaryota</taxon>
        <taxon>Metazoa</taxon>
        <taxon>Ecdysozoa</taxon>
        <taxon>Arthropoda</taxon>
        <taxon>Hexapoda</taxon>
        <taxon>Insecta</taxon>
        <taxon>Pterygota</taxon>
        <taxon>Neoptera</taxon>
        <taxon>Endopterygota</taxon>
        <taxon>Lepidoptera</taxon>
        <taxon>Glossata</taxon>
        <taxon>Ditrysia</taxon>
        <taxon>Papilionoidea</taxon>
        <taxon>Papilionidae</taxon>
        <taxon>Papilioninae</taxon>
        <taxon>Papilio</taxon>
    </lineage>
</organism>
<dbReference type="InterPro" id="IPR026516">
    <property type="entry name" value="THAP1/10"/>
</dbReference>
<sequence>MPQCAFRNCRNNYRKCKLADGISYFRFPNNPYRAAKWVAIVATERSEEFYRPTKNSVICSEHFDSKDIIGNTERRRLDKTAVPKFKIQSIPPGELTVRKKSRTRYKIQKTKLQELETEVVVDSERTSCDDHDVPPSSPSTSTSENETLPELLNVEYLQDKLKKCRKIIQDQSTTIGNLKKINKKLEDKNNTLKNTIDFLLNHYESNTIGKHFLQNFD</sequence>
<dbReference type="Pfam" id="PF05485">
    <property type="entry name" value="THAP"/>
    <property type="match status" value="1"/>
</dbReference>
<evidence type="ECO:0000259" key="8">
    <source>
        <dbReference type="PROSITE" id="PS50950"/>
    </source>
</evidence>
<dbReference type="PANTHER" id="PTHR46600">
    <property type="entry name" value="THAP DOMAIN-CONTAINING"/>
    <property type="match status" value="1"/>
</dbReference>
<evidence type="ECO:0000256" key="7">
    <source>
        <dbReference type="SAM" id="MobiDB-lite"/>
    </source>
</evidence>
<name>A0AAJ6ZRF3_PAPXU</name>
<dbReference type="SMART" id="SM00980">
    <property type="entry name" value="THAP"/>
    <property type="match status" value="1"/>
</dbReference>
<feature type="coiled-coil region" evidence="6">
    <location>
        <begin position="168"/>
        <end position="202"/>
    </location>
</feature>
<dbReference type="InterPro" id="IPR038441">
    <property type="entry name" value="THAP_Znf_sf"/>
</dbReference>
<evidence type="ECO:0000256" key="2">
    <source>
        <dbReference type="ARBA" id="ARBA00022771"/>
    </source>
</evidence>
<feature type="domain" description="THAP-type" evidence="8">
    <location>
        <begin position="1"/>
        <end position="86"/>
    </location>
</feature>
<feature type="compositionally biased region" description="Basic and acidic residues" evidence="7">
    <location>
        <begin position="123"/>
        <end position="133"/>
    </location>
</feature>
<gene>
    <name evidence="9" type="primary">LOC106125209</name>
</gene>
<dbReference type="PROSITE" id="PS50950">
    <property type="entry name" value="ZF_THAP"/>
    <property type="match status" value="1"/>
</dbReference>
<feature type="region of interest" description="Disordered" evidence="7">
    <location>
        <begin position="123"/>
        <end position="146"/>
    </location>
</feature>
<dbReference type="KEGG" id="pxu:106125209"/>
<dbReference type="GO" id="GO:0043565">
    <property type="term" value="F:sequence-specific DNA binding"/>
    <property type="evidence" value="ECO:0007669"/>
    <property type="project" value="InterPro"/>
</dbReference>
<reference evidence="9" key="1">
    <citation type="submission" date="2025-08" db="UniProtKB">
        <authorList>
            <consortium name="RefSeq"/>
        </authorList>
    </citation>
    <scope>IDENTIFICATION</scope>
</reference>
<dbReference type="PANTHER" id="PTHR46600:SF11">
    <property type="entry name" value="THAP DOMAIN-CONTAINING PROTEIN 10"/>
    <property type="match status" value="1"/>
</dbReference>
<evidence type="ECO:0000256" key="5">
    <source>
        <dbReference type="PROSITE-ProRule" id="PRU00309"/>
    </source>
</evidence>
<evidence type="ECO:0000313" key="9">
    <source>
        <dbReference type="RefSeq" id="XP_013177772.1"/>
    </source>
</evidence>
<accession>A0AAJ6ZRF3</accession>
<keyword evidence="1" id="KW-0479">Metal-binding</keyword>
<dbReference type="RefSeq" id="XP_013177772.1">
    <property type="nucleotide sequence ID" value="XM_013322318.1"/>
</dbReference>
<dbReference type="SUPFAM" id="SSF57716">
    <property type="entry name" value="Glucocorticoid receptor-like (DNA-binding domain)"/>
    <property type="match status" value="1"/>
</dbReference>
<dbReference type="GeneID" id="106125209"/>
<evidence type="ECO:0000256" key="3">
    <source>
        <dbReference type="ARBA" id="ARBA00022833"/>
    </source>
</evidence>
<dbReference type="InterPro" id="IPR006612">
    <property type="entry name" value="THAP_Znf"/>
</dbReference>
<dbReference type="Proteomes" id="UP000694872">
    <property type="component" value="Unplaced"/>
</dbReference>